<comment type="similarity">
    <text evidence="1">Belongs to the SMP-30/CGR1 family.</text>
</comment>
<dbReference type="EMBL" id="HBHR01006646">
    <property type="protein sequence ID" value="CAD9860743.1"/>
    <property type="molecule type" value="Transcribed_RNA"/>
</dbReference>
<dbReference type="GO" id="GO:0019853">
    <property type="term" value="P:L-ascorbic acid biosynthetic process"/>
    <property type="evidence" value="ECO:0007669"/>
    <property type="project" value="TreeGrafter"/>
</dbReference>
<dbReference type="PANTHER" id="PTHR10907">
    <property type="entry name" value="REGUCALCIN"/>
    <property type="match status" value="1"/>
</dbReference>
<dbReference type="PANTHER" id="PTHR10907:SF47">
    <property type="entry name" value="REGUCALCIN"/>
    <property type="match status" value="1"/>
</dbReference>
<dbReference type="GO" id="GO:0004341">
    <property type="term" value="F:gluconolactonase activity"/>
    <property type="evidence" value="ECO:0007669"/>
    <property type="project" value="TreeGrafter"/>
</dbReference>
<dbReference type="InterPro" id="IPR013658">
    <property type="entry name" value="SGL"/>
</dbReference>
<dbReference type="Gene3D" id="2.120.10.30">
    <property type="entry name" value="TolB, C-terminal domain"/>
    <property type="match status" value="1"/>
</dbReference>
<evidence type="ECO:0000259" key="2">
    <source>
        <dbReference type="Pfam" id="PF08450"/>
    </source>
</evidence>
<sequence length="575" mass="62086">MGQVLCCNSVQPYDAVLECGISQFHAQGLVWDEQSQCLLWNDTLSKAIVSFNPITKQIQRISTLEAVGSFLPLSYCDDGELHLVATTPGTCGRLILSLGMGSSCVTGEAMWSPVQGSPSGPASREFPALIAWDRQGRLVMGGCNISLCVDPSKTSMRGIYCHIGGGEALGKWVLVTETSYIEHVTGMAWSLDGATMYLSDANEGCVVALAYNRRKAIAYAARVFFSMEADGPGCPAGLAVDHTDHLWVALYGGGKVVRLTQSGESVDQCVRLPSAYPTSMCFGGSLLATLYVTTTPKPNPRGAQTTEDEAPAQEADLLRKELQVEAYREVVRKEKADDLWCFKKEAELFARARSTARQVEHMVEDGCEGEDATCVMFPWSPSRPSCDDILEENLNKLYQQELKAANEVKAAAAPLSTPFDFHGGLFKVQVEGVCGVPSGTSSLNQLLFSGLPLPSHTVCGGMLTSIEESTKSLSTTPCDSSVDFYQAYELYKVDQASENAAYWLDISASSSKNPKHGESRAQDECKGKDTLAAVPGQSLKSSLCLPSKQKIVTLNKIFPSANGLTPSQCNVLYYK</sequence>
<dbReference type="GO" id="GO:0005509">
    <property type="term" value="F:calcium ion binding"/>
    <property type="evidence" value="ECO:0007669"/>
    <property type="project" value="TreeGrafter"/>
</dbReference>
<evidence type="ECO:0000256" key="1">
    <source>
        <dbReference type="ARBA" id="ARBA00008853"/>
    </source>
</evidence>
<evidence type="ECO:0000313" key="3">
    <source>
        <dbReference type="EMBL" id="CAD9860743.1"/>
    </source>
</evidence>
<dbReference type="Pfam" id="PF08450">
    <property type="entry name" value="SGL"/>
    <property type="match status" value="1"/>
</dbReference>
<gene>
    <name evidence="3" type="ORF">FJAP1339_LOCUS3264</name>
</gene>
<dbReference type="InterPro" id="IPR011042">
    <property type="entry name" value="6-blade_b-propeller_TolB-like"/>
</dbReference>
<accession>A0A7S2UVV0</accession>
<protein>
    <recommendedName>
        <fullName evidence="2">SMP-30/Gluconolactonase/LRE-like region domain-containing protein</fullName>
    </recommendedName>
</protein>
<reference evidence="3" key="1">
    <citation type="submission" date="2021-01" db="EMBL/GenBank/DDBJ databases">
        <authorList>
            <person name="Corre E."/>
            <person name="Pelletier E."/>
            <person name="Niang G."/>
            <person name="Scheremetjew M."/>
            <person name="Finn R."/>
            <person name="Kale V."/>
            <person name="Holt S."/>
            <person name="Cochrane G."/>
            <person name="Meng A."/>
            <person name="Brown T."/>
            <person name="Cohen L."/>
        </authorList>
    </citation>
    <scope>NUCLEOTIDE SEQUENCE</scope>
    <source>
        <strain evidence="3">CCMP1661</strain>
    </source>
</reference>
<proteinExistence type="inferred from homology"/>
<feature type="domain" description="SMP-30/Gluconolactonase/LRE-like region" evidence="2">
    <location>
        <begin position="26"/>
        <end position="295"/>
    </location>
</feature>
<organism evidence="3">
    <name type="scientific">Fibrocapsa japonica</name>
    <dbReference type="NCBI Taxonomy" id="94617"/>
    <lineage>
        <taxon>Eukaryota</taxon>
        <taxon>Sar</taxon>
        <taxon>Stramenopiles</taxon>
        <taxon>Ochrophyta</taxon>
        <taxon>Raphidophyceae</taxon>
        <taxon>Chattonellales</taxon>
        <taxon>Chattonellaceae</taxon>
        <taxon>Fibrocapsa</taxon>
    </lineage>
</organism>
<dbReference type="SUPFAM" id="SSF63829">
    <property type="entry name" value="Calcium-dependent phosphotriesterase"/>
    <property type="match status" value="1"/>
</dbReference>
<dbReference type="AlphaFoldDB" id="A0A7S2UVV0"/>
<name>A0A7S2UVV0_9STRA</name>